<dbReference type="SUPFAM" id="SSF158694">
    <property type="entry name" value="UraD-Like"/>
    <property type="match status" value="1"/>
</dbReference>
<name>A0ABT2E7Y5_9ENTR</name>
<gene>
    <name evidence="8" type="primary">uraD</name>
    <name evidence="8" type="ORF">MUU47_23245</name>
</gene>
<comment type="pathway">
    <text evidence="2">Purine metabolism; urate degradation; (S)-allantoin from urate: step 3/3.</text>
</comment>
<comment type="catalytic activity">
    <reaction evidence="1">
        <text>5-hydroxy-2-oxo-4-ureido-2,5-dihydro-1H-imidazole-5-carboxylate + H(+) = (S)-allantoin + CO2</text>
        <dbReference type="Rhea" id="RHEA:26301"/>
        <dbReference type="ChEBI" id="CHEBI:15378"/>
        <dbReference type="ChEBI" id="CHEBI:15678"/>
        <dbReference type="ChEBI" id="CHEBI:16526"/>
        <dbReference type="ChEBI" id="CHEBI:58639"/>
        <dbReference type="EC" id="4.1.1.97"/>
    </reaction>
</comment>
<evidence type="ECO:0000256" key="2">
    <source>
        <dbReference type="ARBA" id="ARBA00004754"/>
    </source>
</evidence>
<dbReference type="Proteomes" id="UP001205357">
    <property type="component" value="Unassembled WGS sequence"/>
</dbReference>
<dbReference type="NCBIfam" id="NF010372">
    <property type="entry name" value="PRK13798.1"/>
    <property type="match status" value="1"/>
</dbReference>
<sequence length="149" mass="16485">MIAACVALPEWQHALAAARPFSSVESVLETAIALSERWRLPELDIALAAHPRIGDKPKGVSAESAFSRQEQSSVNRHDAALAQALAQGNAEYEARFGRVFLIRAKGRSGEEILSILQQRLKNTEADEVQEALRQLRQITQLRLEGVFAR</sequence>
<reference evidence="8 9" key="1">
    <citation type="submission" date="2022-04" db="EMBL/GenBank/DDBJ databases">
        <title>Proposal of a three novel species of Scandinavium, Scandinavium hiltneri, Scandinavium manionii, Scandinavium tedordense.</title>
        <authorList>
            <person name="Maddock D.W."/>
            <person name="Brady C.L."/>
            <person name="Denman S."/>
            <person name="Arnold D."/>
        </authorList>
    </citation>
    <scope>NUCLEOTIDE SEQUENCE [LARGE SCALE GENOMIC DNA]</scope>
    <source>
        <strain evidence="8 9">H11S7</strain>
    </source>
</reference>
<dbReference type="Pfam" id="PF09349">
    <property type="entry name" value="OHCU_decarbox"/>
    <property type="match status" value="1"/>
</dbReference>
<evidence type="ECO:0000313" key="8">
    <source>
        <dbReference type="EMBL" id="MCS2163989.1"/>
    </source>
</evidence>
<evidence type="ECO:0000313" key="9">
    <source>
        <dbReference type="Proteomes" id="UP001205357"/>
    </source>
</evidence>
<dbReference type="PANTHER" id="PTHR43466">
    <property type="entry name" value="2-OXO-4-HYDROXY-4-CARBOXY-5-UREIDOIMIDAZOLINE DECARBOXYLASE-RELATED"/>
    <property type="match status" value="1"/>
</dbReference>
<evidence type="ECO:0000256" key="1">
    <source>
        <dbReference type="ARBA" id="ARBA00001163"/>
    </source>
</evidence>
<evidence type="ECO:0000256" key="5">
    <source>
        <dbReference type="ARBA" id="ARBA00022793"/>
    </source>
</evidence>
<dbReference type="NCBIfam" id="TIGR03180">
    <property type="entry name" value="UraD_2"/>
    <property type="match status" value="1"/>
</dbReference>
<dbReference type="InterPro" id="IPR036778">
    <property type="entry name" value="OHCU_decarboxylase_sf"/>
</dbReference>
<accession>A0ABT2E7Y5</accession>
<dbReference type="GO" id="GO:0051997">
    <property type="term" value="F:2-oxo-4-hydroxy-4-carboxy-5-ureidoimidazoline decarboxylase activity"/>
    <property type="evidence" value="ECO:0007669"/>
    <property type="project" value="UniProtKB-EC"/>
</dbReference>
<dbReference type="InterPro" id="IPR017595">
    <property type="entry name" value="OHCU_decarboxylase-2"/>
</dbReference>
<evidence type="ECO:0000256" key="4">
    <source>
        <dbReference type="ARBA" id="ARBA00022631"/>
    </source>
</evidence>
<dbReference type="PANTHER" id="PTHR43466:SF1">
    <property type="entry name" value="2-OXO-4-HYDROXY-4-CARBOXY-5-UREIDOIMIDAZOLINE DECARBOXYLASE-RELATED"/>
    <property type="match status" value="1"/>
</dbReference>
<proteinExistence type="predicted"/>
<comment type="caution">
    <text evidence="8">The sequence shown here is derived from an EMBL/GenBank/DDBJ whole genome shotgun (WGS) entry which is preliminary data.</text>
</comment>
<feature type="domain" description="Oxo-4-hydroxy-4-carboxy-5-ureidoimidazoline decarboxylase" evidence="7">
    <location>
        <begin position="2"/>
        <end position="144"/>
    </location>
</feature>
<dbReference type="EMBL" id="JALIGE010000076">
    <property type="protein sequence ID" value="MCS2163989.1"/>
    <property type="molecule type" value="Genomic_DNA"/>
</dbReference>
<keyword evidence="4" id="KW-0659">Purine metabolism</keyword>
<keyword evidence="5" id="KW-0210">Decarboxylase</keyword>
<evidence type="ECO:0000259" key="7">
    <source>
        <dbReference type="Pfam" id="PF09349"/>
    </source>
</evidence>
<keyword evidence="9" id="KW-1185">Reference proteome</keyword>
<evidence type="ECO:0000256" key="3">
    <source>
        <dbReference type="ARBA" id="ARBA00012257"/>
    </source>
</evidence>
<dbReference type="EC" id="4.1.1.97" evidence="3"/>
<dbReference type="InterPro" id="IPR018020">
    <property type="entry name" value="OHCU_decarboxylase"/>
</dbReference>
<organism evidence="8 9">
    <name type="scientific">Scandinavium hiltneri</name>
    <dbReference type="NCBI Taxonomy" id="2926519"/>
    <lineage>
        <taxon>Bacteria</taxon>
        <taxon>Pseudomonadati</taxon>
        <taxon>Pseudomonadota</taxon>
        <taxon>Gammaproteobacteria</taxon>
        <taxon>Enterobacterales</taxon>
        <taxon>Enterobacteriaceae</taxon>
        <taxon>Scandinavium</taxon>
    </lineage>
</organism>
<protein>
    <recommendedName>
        <fullName evidence="3">2-oxo-4-hydroxy-4-carboxy-5-ureidoimidazoline decarboxylase</fullName>
        <ecNumber evidence="3">4.1.1.97</ecNumber>
    </recommendedName>
</protein>
<keyword evidence="6 8" id="KW-0456">Lyase</keyword>
<dbReference type="Gene3D" id="1.10.3330.10">
    <property type="entry name" value="Oxo-4-hydroxy-4-carboxy-5-ureidoimidazoline decarboxylase"/>
    <property type="match status" value="1"/>
</dbReference>
<evidence type="ECO:0000256" key="6">
    <source>
        <dbReference type="ARBA" id="ARBA00023239"/>
    </source>
</evidence>